<sequence>MAAHPSVFGPGRSPHRSLGDNHAMTTPQPNRPSTEPLPVIAPEGEFDIDALPPLEAQINAAITGYGGLVLDASRITFADSMFLRLILTTHDRTDLRIAALSPTVQRLFTLVGADQVLRIHSTVDAAHHG</sequence>
<dbReference type="Pfam" id="PF13466">
    <property type="entry name" value="STAS_2"/>
    <property type="match status" value="1"/>
</dbReference>
<dbReference type="PROSITE" id="PS50801">
    <property type="entry name" value="STAS"/>
    <property type="match status" value="1"/>
</dbReference>
<dbReference type="PATRIC" id="fig|455632.4.peg.154"/>
<organism evidence="3 4">
    <name type="scientific">Streptomyces griseus subsp. griseus (strain JCM 4626 / CBS 651.72 / NBRC 13350 / KCC S-0626 / ISP 5235)</name>
    <dbReference type="NCBI Taxonomy" id="455632"/>
    <lineage>
        <taxon>Bacteria</taxon>
        <taxon>Bacillati</taxon>
        <taxon>Actinomycetota</taxon>
        <taxon>Actinomycetes</taxon>
        <taxon>Kitasatosporales</taxon>
        <taxon>Streptomycetaceae</taxon>
        <taxon>Streptomyces</taxon>
    </lineage>
</organism>
<feature type="region of interest" description="Disordered" evidence="1">
    <location>
        <begin position="1"/>
        <end position="37"/>
    </location>
</feature>
<evidence type="ECO:0000313" key="4">
    <source>
        <dbReference type="Proteomes" id="UP000001685"/>
    </source>
</evidence>
<dbReference type="CDD" id="cd07043">
    <property type="entry name" value="STAS_anti-anti-sigma_factors"/>
    <property type="match status" value="1"/>
</dbReference>
<dbReference type="HOGENOM" id="CLU_1947616_0_0_11"/>
<evidence type="ECO:0000256" key="1">
    <source>
        <dbReference type="SAM" id="MobiDB-lite"/>
    </source>
</evidence>
<dbReference type="InterPro" id="IPR036513">
    <property type="entry name" value="STAS_dom_sf"/>
</dbReference>
<feature type="compositionally biased region" description="Polar residues" evidence="1">
    <location>
        <begin position="23"/>
        <end position="33"/>
    </location>
</feature>
<dbReference type="Gene3D" id="3.30.750.24">
    <property type="entry name" value="STAS domain"/>
    <property type="match status" value="1"/>
</dbReference>
<evidence type="ECO:0000259" key="2">
    <source>
        <dbReference type="PROSITE" id="PS50801"/>
    </source>
</evidence>
<protein>
    <submittedName>
        <fullName evidence="3">Anti-sigma factor antagonist</fullName>
    </submittedName>
</protein>
<dbReference type="InterPro" id="IPR002645">
    <property type="entry name" value="STAS_dom"/>
</dbReference>
<dbReference type="AlphaFoldDB" id="B1VNI0"/>
<dbReference type="PANTHER" id="PTHR33495:SF2">
    <property type="entry name" value="ANTI-SIGMA FACTOR ANTAGONIST TM_1081-RELATED"/>
    <property type="match status" value="1"/>
</dbReference>
<dbReference type="GO" id="GO:0043856">
    <property type="term" value="F:anti-sigma factor antagonist activity"/>
    <property type="evidence" value="ECO:0007669"/>
    <property type="project" value="TreeGrafter"/>
</dbReference>
<evidence type="ECO:0000313" key="3">
    <source>
        <dbReference type="EMBL" id="BAG17003.1"/>
    </source>
</evidence>
<dbReference type="PANTHER" id="PTHR33495">
    <property type="entry name" value="ANTI-SIGMA FACTOR ANTAGONIST TM_1081-RELATED-RELATED"/>
    <property type="match status" value="1"/>
</dbReference>
<accession>B1VNI0</accession>
<dbReference type="KEGG" id="sgr:SGR_174"/>
<dbReference type="Proteomes" id="UP000001685">
    <property type="component" value="Chromosome"/>
</dbReference>
<name>B1VNI0_STRGG</name>
<gene>
    <name evidence="3" type="ordered locus">SGR_174</name>
</gene>
<dbReference type="EMBL" id="AP009493">
    <property type="protein sequence ID" value="BAG17003.1"/>
    <property type="molecule type" value="Genomic_DNA"/>
</dbReference>
<dbReference type="InterPro" id="IPR058548">
    <property type="entry name" value="MlaB-like_STAS"/>
</dbReference>
<reference evidence="4" key="1">
    <citation type="journal article" date="2008" name="J. Bacteriol.">
        <title>Genome sequence of the streptomycin-producing microorganism Streptomyces griseus IFO 13350.</title>
        <authorList>
            <person name="Ohnishi Y."/>
            <person name="Ishikawa J."/>
            <person name="Hara H."/>
            <person name="Suzuki H."/>
            <person name="Ikenoya M."/>
            <person name="Ikeda H."/>
            <person name="Yamashita A."/>
            <person name="Hattori M."/>
            <person name="Horinouchi S."/>
        </authorList>
    </citation>
    <scope>NUCLEOTIDE SEQUENCE [LARGE SCALE GENOMIC DNA]</scope>
    <source>
        <strain evidence="4">JCM 4626 / NBRC 13350</strain>
    </source>
</reference>
<proteinExistence type="predicted"/>
<dbReference type="eggNOG" id="COG1366">
    <property type="taxonomic scope" value="Bacteria"/>
</dbReference>
<dbReference type="SUPFAM" id="SSF52091">
    <property type="entry name" value="SpoIIaa-like"/>
    <property type="match status" value="1"/>
</dbReference>
<feature type="domain" description="STAS" evidence="2">
    <location>
        <begin position="39"/>
        <end position="129"/>
    </location>
</feature>